<feature type="chain" id="PRO_5045888295" evidence="8">
    <location>
        <begin position="24"/>
        <end position="419"/>
    </location>
</feature>
<dbReference type="InterPro" id="IPR056203">
    <property type="entry name" value="Cds6_C"/>
</dbReference>
<dbReference type="Pfam" id="PF03734">
    <property type="entry name" value="YkuD"/>
    <property type="match status" value="1"/>
</dbReference>
<evidence type="ECO:0000256" key="7">
    <source>
        <dbReference type="PROSITE-ProRule" id="PRU01373"/>
    </source>
</evidence>
<keyword evidence="3" id="KW-0808">Transferase</keyword>
<evidence type="ECO:0000256" key="3">
    <source>
        <dbReference type="ARBA" id="ARBA00022679"/>
    </source>
</evidence>
<comment type="caution">
    <text evidence="10">The sequence shown here is derived from an EMBL/GenBank/DDBJ whole genome shotgun (WGS) entry which is preliminary data.</text>
</comment>
<feature type="domain" description="L,D-TPase catalytic" evidence="9">
    <location>
        <begin position="150"/>
        <end position="291"/>
    </location>
</feature>
<keyword evidence="4 7" id="KW-0133">Cell shape</keyword>
<dbReference type="InterPro" id="IPR005490">
    <property type="entry name" value="LD_TPept_cat_dom"/>
</dbReference>
<dbReference type="PANTHER" id="PTHR36699:SF1">
    <property type="entry name" value="L,D-TRANSPEPTIDASE YAFK-RELATED"/>
    <property type="match status" value="1"/>
</dbReference>
<keyword evidence="5 7" id="KW-0573">Peptidoglycan synthesis</keyword>
<dbReference type="PANTHER" id="PTHR36699">
    <property type="entry name" value="LD-TRANSPEPTIDASE"/>
    <property type="match status" value="1"/>
</dbReference>
<comment type="similarity">
    <text evidence="2">Belongs to the YkuD family.</text>
</comment>
<dbReference type="Pfam" id="PF24125">
    <property type="entry name" value="Cds6_C"/>
    <property type="match status" value="1"/>
</dbReference>
<evidence type="ECO:0000256" key="6">
    <source>
        <dbReference type="ARBA" id="ARBA00023316"/>
    </source>
</evidence>
<proteinExistence type="inferred from homology"/>
<name>A0ABV8MQE5_9NEIS</name>
<dbReference type="SUPFAM" id="SSF141523">
    <property type="entry name" value="L,D-transpeptidase catalytic domain-like"/>
    <property type="match status" value="1"/>
</dbReference>
<evidence type="ECO:0000256" key="2">
    <source>
        <dbReference type="ARBA" id="ARBA00005992"/>
    </source>
</evidence>
<dbReference type="Gene3D" id="2.40.440.10">
    <property type="entry name" value="L,D-transpeptidase catalytic domain-like"/>
    <property type="match status" value="1"/>
</dbReference>
<keyword evidence="11" id="KW-1185">Reference proteome</keyword>
<evidence type="ECO:0000256" key="1">
    <source>
        <dbReference type="ARBA" id="ARBA00004752"/>
    </source>
</evidence>
<evidence type="ECO:0000256" key="5">
    <source>
        <dbReference type="ARBA" id="ARBA00022984"/>
    </source>
</evidence>
<evidence type="ECO:0000259" key="9">
    <source>
        <dbReference type="PROSITE" id="PS52029"/>
    </source>
</evidence>
<dbReference type="PROSITE" id="PS52029">
    <property type="entry name" value="LD_TPASE"/>
    <property type="match status" value="1"/>
</dbReference>
<dbReference type="CDD" id="cd16913">
    <property type="entry name" value="YkuD_like"/>
    <property type="match status" value="1"/>
</dbReference>
<feature type="signal peptide" evidence="8">
    <location>
        <begin position="1"/>
        <end position="23"/>
    </location>
</feature>
<evidence type="ECO:0000313" key="11">
    <source>
        <dbReference type="Proteomes" id="UP001595791"/>
    </source>
</evidence>
<dbReference type="InterPro" id="IPR038063">
    <property type="entry name" value="Transpep_catalytic_dom"/>
</dbReference>
<comment type="pathway">
    <text evidence="1 7">Cell wall biogenesis; peptidoglycan biosynthesis.</text>
</comment>
<feature type="active site" description="Nucleophile" evidence="7">
    <location>
        <position position="267"/>
    </location>
</feature>
<dbReference type="EMBL" id="JBHSBU010000001">
    <property type="protein sequence ID" value="MFC4159100.1"/>
    <property type="molecule type" value="Genomic_DNA"/>
</dbReference>
<keyword evidence="6 7" id="KW-0961">Cell wall biogenesis/degradation</keyword>
<keyword evidence="8" id="KW-0732">Signal</keyword>
<reference evidence="11" key="1">
    <citation type="journal article" date="2019" name="Int. J. Syst. Evol. Microbiol.">
        <title>The Global Catalogue of Microorganisms (GCM) 10K type strain sequencing project: providing services to taxonomists for standard genome sequencing and annotation.</title>
        <authorList>
            <consortium name="The Broad Institute Genomics Platform"/>
            <consortium name="The Broad Institute Genome Sequencing Center for Infectious Disease"/>
            <person name="Wu L."/>
            <person name="Ma J."/>
        </authorList>
    </citation>
    <scope>NUCLEOTIDE SEQUENCE [LARGE SCALE GENOMIC DNA]</scope>
    <source>
        <strain evidence="11">LMG 29894</strain>
    </source>
</reference>
<evidence type="ECO:0000256" key="4">
    <source>
        <dbReference type="ARBA" id="ARBA00022960"/>
    </source>
</evidence>
<dbReference type="RefSeq" id="WP_378162493.1">
    <property type="nucleotide sequence ID" value="NZ_JBHSBU010000001.1"/>
</dbReference>
<sequence length="419" mass="47049">MRSWFKIATCLAAGLYLAPPANSMHWQRGSPVPPQLTERAPSLAADTHPERVIVAALTAVRQNRLDDANRLIDALLATRPNYRLAHLIKGDLLLARAQPLNQLGNATPTSADKLNDLRQEALMRLARYGAPTPTTQIPANLLQLSPSQEYAVVVDASSARIYVFRNDQGTPRYLADFYATIGKLGFGKSKEGDQRTPLGVYFVTGHMPRAELDQRYGVQAELYGVGAWPLSYPNEWDRQQGRTGHGIWLHGVPFDTYSRAPQASNGCVALSNADMSALAAMLKPGTPVVITPTIEWLKPAEWQVRQQAARAEIDAWRRDWESLDTPRYLSHYGRNFRVGNTDLNSWNAQKAQVNAGKRWAKVALNDLSLFFYPTADQPMLMANFEQDYRSDNLENQMRKRLYLQREQGDWKVVFEGAGR</sequence>
<dbReference type="Proteomes" id="UP001595791">
    <property type="component" value="Unassembled WGS sequence"/>
</dbReference>
<evidence type="ECO:0000313" key="10">
    <source>
        <dbReference type="EMBL" id="MFC4159100.1"/>
    </source>
</evidence>
<accession>A0ABV8MQE5</accession>
<organism evidence="10 11">
    <name type="scientific">Chitinimonas lacunae</name>
    <dbReference type="NCBI Taxonomy" id="1963018"/>
    <lineage>
        <taxon>Bacteria</taxon>
        <taxon>Pseudomonadati</taxon>
        <taxon>Pseudomonadota</taxon>
        <taxon>Betaproteobacteria</taxon>
        <taxon>Neisseriales</taxon>
        <taxon>Chitinibacteraceae</taxon>
        <taxon>Chitinimonas</taxon>
    </lineage>
</organism>
<protein>
    <submittedName>
        <fullName evidence="10">L,D-transpeptidase family protein</fullName>
    </submittedName>
</protein>
<gene>
    <name evidence="10" type="ORF">ACFOW7_06990</name>
</gene>
<evidence type="ECO:0000256" key="8">
    <source>
        <dbReference type="SAM" id="SignalP"/>
    </source>
</evidence>
<feature type="active site" description="Proton donor/acceptor" evidence="7">
    <location>
        <position position="250"/>
    </location>
</feature>